<accession>A0ABS1M5Y7</accession>
<reference evidence="2 3" key="1">
    <citation type="submission" date="2021-01" db="EMBL/GenBank/DDBJ databases">
        <title>WGS of actinomycetes isolated from Thailand.</title>
        <authorList>
            <person name="Thawai C."/>
        </authorList>
    </citation>
    <scope>NUCLEOTIDE SEQUENCE [LARGE SCALE GENOMIC DNA]</scope>
    <source>
        <strain evidence="2 3">LPG 2</strain>
    </source>
</reference>
<keyword evidence="3" id="KW-1185">Reference proteome</keyword>
<dbReference type="Gene3D" id="3.40.50.1820">
    <property type="entry name" value="alpha/beta hydrolase"/>
    <property type="match status" value="1"/>
</dbReference>
<organism evidence="2 3">
    <name type="scientific">Nocardia acididurans</name>
    <dbReference type="NCBI Taxonomy" id="2802282"/>
    <lineage>
        <taxon>Bacteria</taxon>
        <taxon>Bacillati</taxon>
        <taxon>Actinomycetota</taxon>
        <taxon>Actinomycetes</taxon>
        <taxon>Mycobacteriales</taxon>
        <taxon>Nocardiaceae</taxon>
        <taxon>Nocardia</taxon>
    </lineage>
</organism>
<name>A0ABS1M5Y7_9NOCA</name>
<protein>
    <submittedName>
        <fullName evidence="2">Alpha/beta hydrolase</fullName>
    </submittedName>
</protein>
<dbReference type="SUPFAM" id="SSF53474">
    <property type="entry name" value="alpha/beta-Hydrolases"/>
    <property type="match status" value="1"/>
</dbReference>
<sequence>MKSIQLSAGTVEYLDSGGPGPTLVFLHGAMKDALVWREVVAGLPARYRCVRPTLPLGSHRIPMEPEADLSITGLARLVAEFLDALDLSEVTLVQNHWGAAQIMLAEGCAERVSRLVLCACEAFDNYPPGRPGRASAAAARVPGLLGLAGRALRSPRVRHRFATADPSAGRRIPPDLVERWLLPFASEAGVRRDLAKILSERHTPATKRQWAAATDFPGPVLVVWAADDVLMPPAHGRLLTDAFPNARLVIAEHSRTCVPLDRPEVLIRELITLPSV</sequence>
<evidence type="ECO:0000313" key="2">
    <source>
        <dbReference type="EMBL" id="MBL1074543.1"/>
    </source>
</evidence>
<dbReference type="PANTHER" id="PTHR43798">
    <property type="entry name" value="MONOACYLGLYCEROL LIPASE"/>
    <property type="match status" value="1"/>
</dbReference>
<dbReference type="Proteomes" id="UP000602198">
    <property type="component" value="Unassembled WGS sequence"/>
</dbReference>
<dbReference type="InterPro" id="IPR029058">
    <property type="entry name" value="AB_hydrolase_fold"/>
</dbReference>
<dbReference type="EMBL" id="JAERRJ010000003">
    <property type="protein sequence ID" value="MBL1074543.1"/>
    <property type="molecule type" value="Genomic_DNA"/>
</dbReference>
<feature type="domain" description="AB hydrolase-1" evidence="1">
    <location>
        <begin position="21"/>
        <end position="257"/>
    </location>
</feature>
<dbReference type="InterPro" id="IPR050266">
    <property type="entry name" value="AB_hydrolase_sf"/>
</dbReference>
<evidence type="ECO:0000313" key="3">
    <source>
        <dbReference type="Proteomes" id="UP000602198"/>
    </source>
</evidence>
<proteinExistence type="predicted"/>
<gene>
    <name evidence="2" type="ORF">JK358_09050</name>
</gene>
<comment type="caution">
    <text evidence="2">The sequence shown here is derived from an EMBL/GenBank/DDBJ whole genome shotgun (WGS) entry which is preliminary data.</text>
</comment>
<evidence type="ECO:0000259" key="1">
    <source>
        <dbReference type="Pfam" id="PF00561"/>
    </source>
</evidence>
<dbReference type="InterPro" id="IPR000073">
    <property type="entry name" value="AB_hydrolase_1"/>
</dbReference>
<dbReference type="GO" id="GO:0016787">
    <property type="term" value="F:hydrolase activity"/>
    <property type="evidence" value="ECO:0007669"/>
    <property type="project" value="UniProtKB-KW"/>
</dbReference>
<dbReference type="Pfam" id="PF00561">
    <property type="entry name" value="Abhydrolase_1"/>
    <property type="match status" value="1"/>
</dbReference>
<keyword evidence="2" id="KW-0378">Hydrolase</keyword>